<dbReference type="InterPro" id="IPR006637">
    <property type="entry name" value="ChW"/>
</dbReference>
<protein>
    <submittedName>
        <fullName evidence="2">Uncharacterized protein</fullName>
    </submittedName>
</protein>
<name>D3BCN4_HETP5</name>
<feature type="coiled-coil region" evidence="1">
    <location>
        <begin position="6"/>
        <end position="40"/>
    </location>
</feature>
<keyword evidence="3" id="KW-1185">Reference proteome</keyword>
<dbReference type="InParanoid" id="D3BCN4"/>
<evidence type="ECO:0000256" key="1">
    <source>
        <dbReference type="SAM" id="Coils"/>
    </source>
</evidence>
<dbReference type="GeneID" id="31361743"/>
<comment type="caution">
    <text evidence="2">The sequence shown here is derived from an EMBL/GenBank/DDBJ whole genome shotgun (WGS) entry which is preliminary data.</text>
</comment>
<reference evidence="2 3" key="1">
    <citation type="journal article" date="2011" name="Genome Res.">
        <title>Phylogeny-wide analysis of social amoeba genomes highlights ancient origins for complex intercellular communication.</title>
        <authorList>
            <person name="Heidel A.J."/>
            <person name="Lawal H.M."/>
            <person name="Felder M."/>
            <person name="Schilde C."/>
            <person name="Helps N.R."/>
            <person name="Tunggal B."/>
            <person name="Rivero F."/>
            <person name="John U."/>
            <person name="Schleicher M."/>
            <person name="Eichinger L."/>
            <person name="Platzer M."/>
            <person name="Noegel A.A."/>
            <person name="Schaap P."/>
            <person name="Gloeckner G."/>
        </authorList>
    </citation>
    <scope>NUCLEOTIDE SEQUENCE [LARGE SCALE GENOMIC DNA]</scope>
    <source>
        <strain evidence="3">ATCC 26659 / Pp 5 / PN500</strain>
    </source>
</reference>
<evidence type="ECO:0000313" key="2">
    <source>
        <dbReference type="EMBL" id="EFA80676.1"/>
    </source>
</evidence>
<keyword evidence="1" id="KW-0175">Coiled coil</keyword>
<dbReference type="RefSeq" id="XP_020432796.1">
    <property type="nucleotide sequence ID" value="XM_020577122.1"/>
</dbReference>
<dbReference type="Proteomes" id="UP000001396">
    <property type="component" value="Unassembled WGS sequence"/>
</dbReference>
<dbReference type="EMBL" id="ADBJ01000028">
    <property type="protein sequence ID" value="EFA80676.1"/>
    <property type="molecule type" value="Genomic_DNA"/>
</dbReference>
<sequence length="196" mass="22528">MQIYQSNQQQEEIDRLKKERDDFERRLIDLERYVQEKQIEDRIKQNNVNNSFNIDHISLSILVHLEGFGDIHSSNSEGGFIGTRGQSRRLEGFDIHLLNVPNNNLLTIEYMAHLEGIGDICWQKGGFIGTRGQSRRLEGFAIRLNGPLSEKLGIRYKGHLQDIGDTPFYSDGQFCGTRGQSRRCEGIDMVDPLYVL</sequence>
<organism evidence="2 3">
    <name type="scientific">Heterostelium pallidum (strain ATCC 26659 / Pp 5 / PN500)</name>
    <name type="common">Cellular slime mold</name>
    <name type="synonym">Polysphondylium pallidum</name>
    <dbReference type="NCBI Taxonomy" id="670386"/>
    <lineage>
        <taxon>Eukaryota</taxon>
        <taxon>Amoebozoa</taxon>
        <taxon>Evosea</taxon>
        <taxon>Eumycetozoa</taxon>
        <taxon>Dictyostelia</taxon>
        <taxon>Acytosteliales</taxon>
        <taxon>Acytosteliaceae</taxon>
        <taxon>Heterostelium</taxon>
    </lineage>
</organism>
<dbReference type="Pfam" id="PF07538">
    <property type="entry name" value="ChW"/>
    <property type="match status" value="3"/>
</dbReference>
<gene>
    <name evidence="2" type="ORF">PPL_06260</name>
</gene>
<accession>D3BCN4</accession>
<evidence type="ECO:0000313" key="3">
    <source>
        <dbReference type="Proteomes" id="UP000001396"/>
    </source>
</evidence>
<proteinExistence type="predicted"/>
<dbReference type="AlphaFoldDB" id="D3BCN4"/>